<dbReference type="KEGG" id="vg:29067055"/>
<reference evidence="1 2" key="1">
    <citation type="submission" date="2016-05" db="EMBL/GenBank/DDBJ databases">
        <title>Complete genome sequence of Klebsiella pneumoniae bacteriophage vB_KpnM_KpV477.</title>
        <authorList>
            <person name="Komisarova E.V."/>
            <person name="Krasilnikova V.M."/>
            <person name="Kislichkina A.A."/>
            <person name="Bogun A.G."/>
            <person name="Volozhantsev N.V."/>
        </authorList>
    </citation>
    <scope>NUCLEOTIDE SEQUENCE [LARGE SCALE GENOMIC DNA]</scope>
</reference>
<dbReference type="GeneID" id="29067055"/>
<keyword evidence="2" id="KW-1185">Reference proteome</keyword>
<proteinExistence type="predicted"/>
<evidence type="ECO:0000313" key="2">
    <source>
        <dbReference type="Proteomes" id="UP000202533"/>
    </source>
</evidence>
<protein>
    <submittedName>
        <fullName evidence="1">Uncharacterized protein</fullName>
    </submittedName>
</protein>
<organism evidence="1 2">
    <name type="scientific">Klebsiella phage vB_KpnM_KpV477</name>
    <dbReference type="NCBI Taxonomy" id="1852625"/>
    <lineage>
        <taxon>Viruses</taxon>
        <taxon>Duplodnaviria</taxon>
        <taxon>Heunggongvirae</taxon>
        <taxon>Uroviricota</taxon>
        <taxon>Caudoviricetes</taxon>
        <taxon>Pantevenvirales</taxon>
        <taxon>Straboviridae</taxon>
        <taxon>Tevenvirinae</taxon>
        <taxon>Jiaodavirus</taxon>
        <taxon>Jiaodavirus kpv477</taxon>
    </lineage>
</organism>
<gene>
    <name evidence="1" type="ORF">kpv477_093</name>
</gene>
<name>A0A1B1P8W5_9CAUD</name>
<dbReference type="EMBL" id="KX258185">
    <property type="protein sequence ID" value="ANT40530.1"/>
    <property type="molecule type" value="Genomic_DNA"/>
</dbReference>
<dbReference type="Proteomes" id="UP000202533">
    <property type="component" value="Segment"/>
</dbReference>
<dbReference type="RefSeq" id="YP_009288769.1">
    <property type="nucleotide sequence ID" value="NC_031087.1"/>
</dbReference>
<sequence length="99" mass="11778">MKPVDKFGYPFEDYAEHISPEVEQRFKDVATMILYEAFRNDCTNPRDLGLHLMNIVREAQKDVSYKLHWAEQNIAWSRKKASDLSWKPDREEIVKYAKT</sequence>
<evidence type="ECO:0000313" key="1">
    <source>
        <dbReference type="EMBL" id="ANT40530.1"/>
    </source>
</evidence>
<accession>A0A1B1P8W5</accession>